<keyword evidence="1" id="KW-0677">Repeat</keyword>
<gene>
    <name evidence="3" type="ORF">SASPL_110604</name>
</gene>
<accession>A0A8X8Y551</accession>
<dbReference type="PANTHER" id="PTHR13833:SF71">
    <property type="entry name" value="NHL DOMAIN-CONTAINING PROTEIN"/>
    <property type="match status" value="1"/>
</dbReference>
<dbReference type="EMBL" id="PNBA02000004">
    <property type="protein sequence ID" value="KAG6426381.1"/>
    <property type="molecule type" value="Genomic_DNA"/>
</dbReference>
<evidence type="ECO:0000256" key="2">
    <source>
        <dbReference type="SAM" id="Phobius"/>
    </source>
</evidence>
<dbReference type="InterPro" id="IPR001258">
    <property type="entry name" value="NHL_repeat"/>
</dbReference>
<reference evidence="3" key="1">
    <citation type="submission" date="2018-01" db="EMBL/GenBank/DDBJ databases">
        <authorList>
            <person name="Mao J.F."/>
        </authorList>
    </citation>
    <scope>NUCLEOTIDE SEQUENCE</scope>
    <source>
        <strain evidence="3">Huo1</strain>
        <tissue evidence="3">Leaf</tissue>
    </source>
</reference>
<keyword evidence="2" id="KW-0812">Transmembrane</keyword>
<evidence type="ECO:0000313" key="4">
    <source>
        <dbReference type="Proteomes" id="UP000298416"/>
    </source>
</evidence>
<dbReference type="Gene3D" id="2.120.10.30">
    <property type="entry name" value="TolB, C-terminal domain"/>
    <property type="match status" value="1"/>
</dbReference>
<sequence length="453" mass="49661">MHIQSSSLSPCKSIMAHSNFSLCFVVVFLQICVILVQVAGGSGEIIYEDSYTVTTLINGDKSNIKVNPQSILHQSPPSDLFIILDSVASTFYTALLPTTSTSNEHCPKLKWLFHDMEVVLKELFESEDVVPYLGGQTVMKKLAGNEVFGYVDGDLASAKFNKPKSFAVDLSGNLYVADHRNHAIRKITKSGVTTIAGGYSQKAGHADGPARDASFSDDFELTFVAEMCALLISDHGKRLVRQISLRPEDCSRQSGSVLGTTSAWLLGLGLCSVISLAVGLVIRPYVIPYEGVRRHQLPWTRTHCQMSLERQVLMLCSDLRSAVVKSTVYLRGQQIVLLTLSHLSLMFRCTPLESRSSSGKKVSLLDMDEVCSSSSSSSNAVISQQVADQLKDLLTFDKGLLMAPVNTDEMAEPESKHERQTIDGMIKANLASFEGEALKVDSFDSRLGLVRRR</sequence>
<dbReference type="AlphaFoldDB" id="A0A8X8Y551"/>
<name>A0A8X8Y551_SALSN</name>
<dbReference type="InterPro" id="IPR011042">
    <property type="entry name" value="6-blade_b-propeller_TolB-like"/>
</dbReference>
<organism evidence="3">
    <name type="scientific">Salvia splendens</name>
    <name type="common">Scarlet sage</name>
    <dbReference type="NCBI Taxonomy" id="180675"/>
    <lineage>
        <taxon>Eukaryota</taxon>
        <taxon>Viridiplantae</taxon>
        <taxon>Streptophyta</taxon>
        <taxon>Embryophyta</taxon>
        <taxon>Tracheophyta</taxon>
        <taxon>Spermatophyta</taxon>
        <taxon>Magnoliopsida</taxon>
        <taxon>eudicotyledons</taxon>
        <taxon>Gunneridae</taxon>
        <taxon>Pentapetalae</taxon>
        <taxon>asterids</taxon>
        <taxon>lamiids</taxon>
        <taxon>Lamiales</taxon>
        <taxon>Lamiaceae</taxon>
        <taxon>Nepetoideae</taxon>
        <taxon>Mentheae</taxon>
        <taxon>Salviinae</taxon>
        <taxon>Salvia</taxon>
        <taxon>Salvia subgen. Calosphace</taxon>
        <taxon>core Calosphace</taxon>
    </lineage>
</organism>
<keyword evidence="2" id="KW-0472">Membrane</keyword>
<dbReference type="Pfam" id="PF01436">
    <property type="entry name" value="NHL"/>
    <property type="match status" value="1"/>
</dbReference>
<keyword evidence="2" id="KW-1133">Transmembrane helix</keyword>
<keyword evidence="4" id="KW-1185">Reference proteome</keyword>
<dbReference type="Proteomes" id="UP000298416">
    <property type="component" value="Unassembled WGS sequence"/>
</dbReference>
<dbReference type="PANTHER" id="PTHR13833">
    <property type="match status" value="1"/>
</dbReference>
<dbReference type="SUPFAM" id="SSF101898">
    <property type="entry name" value="NHL repeat"/>
    <property type="match status" value="1"/>
</dbReference>
<comment type="caution">
    <text evidence="3">The sequence shown here is derived from an EMBL/GenBank/DDBJ whole genome shotgun (WGS) entry which is preliminary data.</text>
</comment>
<evidence type="ECO:0000256" key="1">
    <source>
        <dbReference type="ARBA" id="ARBA00022737"/>
    </source>
</evidence>
<proteinExistence type="predicted"/>
<protein>
    <submittedName>
        <fullName evidence="3">Uncharacterized protein</fullName>
    </submittedName>
</protein>
<evidence type="ECO:0000313" key="3">
    <source>
        <dbReference type="EMBL" id="KAG6426381.1"/>
    </source>
</evidence>
<reference evidence="3" key="2">
    <citation type="submission" date="2020-08" db="EMBL/GenBank/DDBJ databases">
        <title>Plant Genome Project.</title>
        <authorList>
            <person name="Zhang R.-G."/>
        </authorList>
    </citation>
    <scope>NUCLEOTIDE SEQUENCE</scope>
    <source>
        <strain evidence="3">Huo1</strain>
        <tissue evidence="3">Leaf</tissue>
    </source>
</reference>
<feature type="transmembrane region" description="Helical" evidence="2">
    <location>
        <begin position="20"/>
        <end position="40"/>
    </location>
</feature>